<evidence type="ECO:0000313" key="2">
    <source>
        <dbReference type="EMBL" id="KOO31863.1"/>
    </source>
</evidence>
<sequence>MPIFGKRKAPGLVQPELVLPPIPLPGARDPRAYINTLLFEQQKERQEALENERRAISNVADRERMMLTQLAQLRTQVQEQKEEIERAQRTEEDLHKALRLAAERLSGLQLSDGVLRAELDDTRQQLVDTQVEVQTLRARLFGEKGVRLVPAELARSTTSVGMKEDDVIAEIVNGARAAGPEGMGAAEGRAAAARSSRQQLKRLLHFVKAQLAEDVSAFSGARDEQADEISDAIGRRRHLIAKLETALYDLLGGAPPMMLVIEALDEAGSVDADFDAIVLIESSSEHVSGKGFVKVTKGVGLAPLNSCKSGPIELSLQDGGFTRMEPPEPLFVNFEGGPPAKVSLTPDLQGNNFPTTGDPLNILVEIQDRFNNRCTDVNCEVVLAASHGAEFGDGPVQIEMGEATIQLVSEVAATVSLIVLEARGPSVEMIGDEGLSAVAYVPYLAGSAAVVQLALPPGAMPIAGERTKLLVCVADKFGNMVAAGSSNLAADVKVEPGPIGNASVERNGVASIADGIGEVWVRSESATLPTEFYITSAAVPGGLALRHTQDEPFRAVWSAAKIAAIGVFLPEAEKQATVGGGRMVLGVRTEDAYGNPRGTGWDGSVLVLSPSPHVSFSARAGVQIRDAREAKVTIKDGVGLFEMVSDSTEIFQITLRDVANTGLRTTSVLRAQFRSLPGVQCIFGEVPAAAQPVGLPFPLPLLVLDRLGNVADDFEGDIPVKMTGACRTAGGAREAFRAIRGRAALPVLSTIAETVQFTLDPATAILNKEEAAASDALLRYGFTTTLTFGAADAKRLTISALAAAAAAERALSGEAAAPGGEVQVRAGDEVLVAIKALDAYNNLVLHQQCTFFLEVELRPKVDEALTNTLAAREPPQRYMLQLSNGEAHQRVPTRLVGELSLRLVQPSVLSIDLSATAKIKVVAARAVSIDVVNVPEAGRGGVEFSLLVRALDQYGNVDEAFDAEVVQLDREGAPPGMVLQNDGIVKLTRGIGRCTAVTASAAAGSPGQR</sequence>
<name>A0A0M0K0F0_9EUKA</name>
<feature type="coiled-coil region" evidence="1">
    <location>
        <begin position="39"/>
        <end position="139"/>
    </location>
</feature>
<dbReference type="Proteomes" id="UP000037460">
    <property type="component" value="Unassembled WGS sequence"/>
</dbReference>
<reference evidence="3" key="1">
    <citation type="journal article" date="2015" name="PLoS Genet.">
        <title>Genome Sequence and Transcriptome Analyses of Chrysochromulina tobin: Metabolic Tools for Enhanced Algal Fitness in the Prominent Order Prymnesiales (Haptophyceae).</title>
        <authorList>
            <person name="Hovde B.T."/>
            <person name="Deodato C.R."/>
            <person name="Hunsperger H.M."/>
            <person name="Ryken S.A."/>
            <person name="Yost W."/>
            <person name="Jha R.K."/>
            <person name="Patterson J."/>
            <person name="Monnat R.J. Jr."/>
            <person name="Barlow S.B."/>
            <person name="Starkenburg S.R."/>
            <person name="Cattolico R.A."/>
        </authorList>
    </citation>
    <scope>NUCLEOTIDE SEQUENCE</scope>
    <source>
        <strain evidence="3">CCMP291</strain>
    </source>
</reference>
<dbReference type="EMBL" id="JWZX01001915">
    <property type="protein sequence ID" value="KOO31863.1"/>
    <property type="molecule type" value="Genomic_DNA"/>
</dbReference>
<organism evidence="2 3">
    <name type="scientific">Chrysochromulina tobinii</name>
    <dbReference type="NCBI Taxonomy" id="1460289"/>
    <lineage>
        <taxon>Eukaryota</taxon>
        <taxon>Haptista</taxon>
        <taxon>Haptophyta</taxon>
        <taxon>Prymnesiophyceae</taxon>
        <taxon>Prymnesiales</taxon>
        <taxon>Chrysochromulinaceae</taxon>
        <taxon>Chrysochromulina</taxon>
    </lineage>
</organism>
<proteinExistence type="predicted"/>
<gene>
    <name evidence="2" type="ORF">Ctob_008003</name>
</gene>
<keyword evidence="1" id="KW-0175">Coiled coil</keyword>
<accession>A0A0M0K0F0</accession>
<evidence type="ECO:0000256" key="1">
    <source>
        <dbReference type="SAM" id="Coils"/>
    </source>
</evidence>
<evidence type="ECO:0000313" key="3">
    <source>
        <dbReference type="Proteomes" id="UP000037460"/>
    </source>
</evidence>
<protein>
    <submittedName>
        <fullName evidence="2">Uncharacterized protein</fullName>
    </submittedName>
</protein>
<comment type="caution">
    <text evidence="2">The sequence shown here is derived from an EMBL/GenBank/DDBJ whole genome shotgun (WGS) entry which is preliminary data.</text>
</comment>
<dbReference type="AlphaFoldDB" id="A0A0M0K0F0"/>
<keyword evidence="3" id="KW-1185">Reference proteome</keyword>